<accession>R0KTY9</accession>
<feature type="non-terminal residue" evidence="2">
    <location>
        <position position="1"/>
    </location>
</feature>
<gene>
    <name evidence="2" type="ORF">Anapl_18464</name>
</gene>
<dbReference type="PANTHER" id="PTHR45737">
    <property type="entry name" value="VON WILLEBRAND FACTOR A DOMAIN-CONTAINING PROTEIN 5A"/>
    <property type="match status" value="1"/>
</dbReference>
<dbReference type="Proteomes" id="UP000296049">
    <property type="component" value="Unassembled WGS sequence"/>
</dbReference>
<proteinExistence type="predicted"/>
<dbReference type="InterPro" id="IPR013694">
    <property type="entry name" value="VIT"/>
</dbReference>
<dbReference type="PANTHER" id="PTHR45737:SF6">
    <property type="entry name" value="VON WILLEBRAND FACTOR A DOMAIN-CONTAINING PROTEIN 5A"/>
    <property type="match status" value="1"/>
</dbReference>
<dbReference type="AlphaFoldDB" id="R0KTY9"/>
<organism evidence="2 3">
    <name type="scientific">Anas platyrhynchos</name>
    <name type="common">Mallard</name>
    <name type="synonym">Anas boschas</name>
    <dbReference type="NCBI Taxonomy" id="8839"/>
    <lineage>
        <taxon>Eukaryota</taxon>
        <taxon>Metazoa</taxon>
        <taxon>Chordata</taxon>
        <taxon>Craniata</taxon>
        <taxon>Vertebrata</taxon>
        <taxon>Euteleostomi</taxon>
        <taxon>Archelosauria</taxon>
        <taxon>Archosauria</taxon>
        <taxon>Dinosauria</taxon>
        <taxon>Saurischia</taxon>
        <taxon>Theropoda</taxon>
        <taxon>Coelurosauria</taxon>
        <taxon>Aves</taxon>
        <taxon>Neognathae</taxon>
        <taxon>Galloanserae</taxon>
        <taxon>Anseriformes</taxon>
        <taxon>Anatidae</taxon>
        <taxon>Anatinae</taxon>
        <taxon>Anas</taxon>
    </lineage>
</organism>
<dbReference type="PROSITE" id="PS51468">
    <property type="entry name" value="VIT"/>
    <property type="match status" value="1"/>
</dbReference>
<keyword evidence="3" id="KW-1185">Reference proteome</keyword>
<evidence type="ECO:0000313" key="3">
    <source>
        <dbReference type="Proteomes" id="UP000296049"/>
    </source>
</evidence>
<reference evidence="3" key="1">
    <citation type="journal article" date="2013" name="Nat. Genet.">
        <title>The duck genome and transcriptome provide insight into an avian influenza virus reservoir species.</title>
        <authorList>
            <person name="Huang Y."/>
            <person name="Li Y."/>
            <person name="Burt D.W."/>
            <person name="Chen H."/>
            <person name="Zhang Y."/>
            <person name="Qian W."/>
            <person name="Kim H."/>
            <person name="Gan S."/>
            <person name="Zhao Y."/>
            <person name="Li J."/>
            <person name="Yi K."/>
            <person name="Feng H."/>
            <person name="Zhu P."/>
            <person name="Li B."/>
            <person name="Liu Q."/>
            <person name="Fairley S."/>
            <person name="Magor K.E."/>
            <person name="Du Z."/>
            <person name="Hu X."/>
            <person name="Goodman L."/>
            <person name="Tafer H."/>
            <person name="Vignal A."/>
            <person name="Lee T."/>
            <person name="Kim K.W."/>
            <person name="Sheng Z."/>
            <person name="An Y."/>
            <person name="Searle S."/>
            <person name="Herrero J."/>
            <person name="Groenen M.A."/>
            <person name="Crooijmans R.P."/>
            <person name="Faraut T."/>
            <person name="Cai Q."/>
            <person name="Webster R.G."/>
            <person name="Aldridge J.R."/>
            <person name="Warren W.C."/>
            <person name="Bartschat S."/>
            <person name="Kehr S."/>
            <person name="Marz M."/>
            <person name="Stadler P.F."/>
            <person name="Smith J."/>
            <person name="Kraus R.H."/>
            <person name="Zhao Y."/>
            <person name="Ren L."/>
            <person name="Fei J."/>
            <person name="Morisson M."/>
            <person name="Kaiser P."/>
            <person name="Griffin D.K."/>
            <person name="Rao M."/>
            <person name="Pitel F."/>
            <person name="Wang J."/>
            <person name="Li N."/>
        </authorList>
    </citation>
    <scope>NUCLEOTIDE SEQUENCE [LARGE SCALE GENOMIC DNA]</scope>
</reference>
<feature type="domain" description="VIT" evidence="1">
    <location>
        <begin position="2"/>
        <end position="83"/>
    </location>
</feature>
<dbReference type="EMBL" id="KB820394">
    <property type="protein sequence ID" value="EOA92639.1"/>
    <property type="molecule type" value="Genomic_DNA"/>
</dbReference>
<evidence type="ECO:0000313" key="2">
    <source>
        <dbReference type="EMBL" id="EOA92639.1"/>
    </source>
</evidence>
<protein>
    <submittedName>
        <fullName evidence="2">Loss of heterozygosity 11 chromosomal region 2 gene A protein-like protein</fullName>
    </submittedName>
</protein>
<evidence type="ECO:0000259" key="1">
    <source>
        <dbReference type="PROSITE" id="PS51468"/>
    </source>
</evidence>
<dbReference type="Pfam" id="PF08487">
    <property type="entry name" value="VIT"/>
    <property type="match status" value="1"/>
</dbReference>
<sequence>GLFDRGIWFFSIYQEIQLESVAVNVTIQDFVADVESKLFFRNKQQVSEEIMFVFPVDPDTVVYTFYATMGDTRIEAMLWDKEE</sequence>
<name>R0KTY9_ANAPL</name>
<feature type="non-terminal residue" evidence="2">
    <location>
        <position position="83"/>
    </location>
</feature>